<evidence type="ECO:0000256" key="10">
    <source>
        <dbReference type="ARBA" id="ARBA00023133"/>
    </source>
</evidence>
<keyword evidence="9" id="KW-0496">Mitochondrion</keyword>
<dbReference type="Proteomes" id="UP000596660">
    <property type="component" value="Unplaced"/>
</dbReference>
<evidence type="ECO:0000256" key="2">
    <source>
        <dbReference type="ARBA" id="ARBA00004173"/>
    </source>
</evidence>
<dbReference type="GO" id="GO:0006782">
    <property type="term" value="P:protoporphyrinogen IX biosynthetic process"/>
    <property type="evidence" value="ECO:0007669"/>
    <property type="project" value="UniProtKB-UniRule"/>
</dbReference>
<evidence type="ECO:0000256" key="9">
    <source>
        <dbReference type="ARBA" id="ARBA00023128"/>
    </source>
</evidence>
<keyword evidence="10 13" id="KW-0350">Heme biosynthesis</keyword>
<evidence type="ECO:0000256" key="1">
    <source>
        <dbReference type="ARBA" id="ARBA00002600"/>
    </source>
</evidence>
<reference evidence="15" key="1">
    <citation type="journal article" date="2017" name="Nature">
        <title>The genome of Chenopodium quinoa.</title>
        <authorList>
            <person name="Jarvis D.E."/>
            <person name="Ho Y.S."/>
            <person name="Lightfoot D.J."/>
            <person name="Schmoeckel S.M."/>
            <person name="Li B."/>
            <person name="Borm T.J.A."/>
            <person name="Ohyanagi H."/>
            <person name="Mineta K."/>
            <person name="Michell C.T."/>
            <person name="Saber N."/>
            <person name="Kharbatia N.M."/>
            <person name="Rupper R.R."/>
            <person name="Sharp A.R."/>
            <person name="Dally N."/>
            <person name="Boughton B.A."/>
            <person name="Woo Y.H."/>
            <person name="Gao G."/>
            <person name="Schijlen E.G.W.M."/>
            <person name="Guo X."/>
            <person name="Momin A.A."/>
            <person name="Negrao S."/>
            <person name="Al-Babili S."/>
            <person name="Gehring C."/>
            <person name="Roessner U."/>
            <person name="Jung C."/>
            <person name="Murphy K."/>
            <person name="Arold S.T."/>
            <person name="Gojobori T."/>
            <person name="van der Linden C.G."/>
            <person name="van Loo E.N."/>
            <person name="Jellen E.N."/>
            <person name="Maughan P.J."/>
            <person name="Tester M."/>
        </authorList>
    </citation>
    <scope>NUCLEOTIDE SEQUENCE [LARGE SCALE GENOMIC DNA]</scope>
    <source>
        <strain evidence="15">cv. PI 614886</strain>
    </source>
</reference>
<dbReference type="Gene3D" id="3.50.50.60">
    <property type="entry name" value="FAD/NAD(P)-binding domain"/>
    <property type="match status" value="2"/>
</dbReference>
<dbReference type="FunFam" id="1.10.3110.10:FF:000003">
    <property type="entry name" value="Protoporphyrinogen oxidase"/>
    <property type="match status" value="1"/>
</dbReference>
<dbReference type="Gene3D" id="1.10.3110.10">
    <property type="entry name" value="protoporphyrinogen ix oxidase, domain 3"/>
    <property type="match status" value="1"/>
</dbReference>
<keyword evidence="11 13" id="KW-0627">Porphyrin biosynthesis</keyword>
<keyword evidence="8 13" id="KW-0560">Oxidoreductase</keyword>
<evidence type="ECO:0000259" key="14">
    <source>
        <dbReference type="Pfam" id="PF01593"/>
    </source>
</evidence>
<keyword evidence="6 13" id="KW-0285">Flavoprotein</keyword>
<accession>A0A803LSR2</accession>
<comment type="cofactor">
    <cofactor evidence="13">
        <name>FAD</name>
        <dbReference type="ChEBI" id="CHEBI:57692"/>
    </cofactor>
    <text evidence="13">Binds 1 FAD per subunit.</text>
</comment>
<dbReference type="UniPathway" id="UPA00251">
    <property type="reaction ID" value="UER00324"/>
</dbReference>
<keyword evidence="16" id="KW-1185">Reference proteome</keyword>
<dbReference type="PANTHER" id="PTHR42923:SF44">
    <property type="entry name" value="PROTOPORPHYRINOGEN OXIDASE 2, CHLOROPLASTIC_MITOCHONDRIAL"/>
    <property type="match status" value="1"/>
</dbReference>
<evidence type="ECO:0000256" key="8">
    <source>
        <dbReference type="ARBA" id="ARBA00023002"/>
    </source>
</evidence>
<dbReference type="SUPFAM" id="SSF51905">
    <property type="entry name" value="FAD/NAD(P)-binding domain"/>
    <property type="match status" value="1"/>
</dbReference>
<reference evidence="15" key="2">
    <citation type="submission" date="2021-03" db="UniProtKB">
        <authorList>
            <consortium name="EnsemblPlants"/>
        </authorList>
    </citation>
    <scope>IDENTIFICATION</scope>
</reference>
<dbReference type="PRINTS" id="PR00419">
    <property type="entry name" value="ADXRDTASE"/>
</dbReference>
<evidence type="ECO:0000256" key="7">
    <source>
        <dbReference type="ARBA" id="ARBA00022827"/>
    </source>
</evidence>
<protein>
    <recommendedName>
        <fullName evidence="5 13">Protoporphyrinogen oxidase</fullName>
        <ecNumber evidence="5 13">1.3.3.4</ecNumber>
    </recommendedName>
</protein>
<comment type="similarity">
    <text evidence="4 13">Belongs to the protoporphyrinogen/coproporphyrinogen oxidase family. Protoporphyrinogen oxidase subfamily.</text>
</comment>
<evidence type="ECO:0000256" key="11">
    <source>
        <dbReference type="ARBA" id="ARBA00023244"/>
    </source>
</evidence>
<dbReference type="EnsemblPlants" id="AUR62018256-RA">
    <property type="protein sequence ID" value="AUR62018256-RA:cds"/>
    <property type="gene ID" value="AUR62018256"/>
</dbReference>
<dbReference type="AlphaFoldDB" id="A0A803LSR2"/>
<comment type="pathway">
    <text evidence="3 13">Porphyrin-containing compound metabolism; protoporphyrin-IX biosynthesis; protoporphyrin-IX from protoporphyrinogen-IX: step 1/1.</text>
</comment>
<evidence type="ECO:0000256" key="12">
    <source>
        <dbReference type="ARBA" id="ARBA00047554"/>
    </source>
</evidence>
<dbReference type="InterPro" id="IPR004572">
    <property type="entry name" value="Protoporphyrinogen_oxidase"/>
</dbReference>
<dbReference type="Gramene" id="AUR62018256-RA">
    <property type="protein sequence ID" value="AUR62018256-RA:cds"/>
    <property type="gene ID" value="AUR62018256"/>
</dbReference>
<evidence type="ECO:0000313" key="15">
    <source>
        <dbReference type="EnsemblPlants" id="AUR62018256-RA:cds"/>
    </source>
</evidence>
<dbReference type="NCBIfam" id="TIGR00562">
    <property type="entry name" value="proto_IX_ox"/>
    <property type="match status" value="1"/>
</dbReference>
<dbReference type="InterPro" id="IPR036188">
    <property type="entry name" value="FAD/NAD-bd_sf"/>
</dbReference>
<comment type="subcellular location">
    <subcellularLocation>
        <location evidence="2">Mitochondrion</location>
    </subcellularLocation>
    <subcellularLocation>
        <location evidence="13">Plastid</location>
        <location evidence="13">Chloroplast</location>
    </subcellularLocation>
</comment>
<comment type="catalytic activity">
    <reaction evidence="12 13">
        <text>protoporphyrinogen IX + 3 O2 = protoporphyrin IX + 3 H2O2</text>
        <dbReference type="Rhea" id="RHEA:25576"/>
        <dbReference type="ChEBI" id="CHEBI:15379"/>
        <dbReference type="ChEBI" id="CHEBI:16240"/>
        <dbReference type="ChEBI" id="CHEBI:57306"/>
        <dbReference type="ChEBI" id="CHEBI:57307"/>
        <dbReference type="EC" id="1.3.3.4"/>
    </reaction>
</comment>
<evidence type="ECO:0000256" key="5">
    <source>
        <dbReference type="ARBA" id="ARBA00012867"/>
    </source>
</evidence>
<keyword evidence="7 13" id="KW-0274">FAD</keyword>
<feature type="domain" description="Amine oxidase" evidence="14">
    <location>
        <begin position="49"/>
        <end position="308"/>
    </location>
</feature>
<dbReference type="Pfam" id="PF01593">
    <property type="entry name" value="Amino_oxidase"/>
    <property type="match status" value="1"/>
</dbReference>
<proteinExistence type="inferred from homology"/>
<sequence>MVIYSISHLSTNLRSSLVFPSKYYPVMGNVSERNQPSSAKRVAVVGAGVSGLAAAYKLKSNGLNVTLYEADSRAGGKLKTVVKDGLIWDEGANTMTESEEEVTSLFDDLKLREKLQLLPSNPIALLQSNILSAQSKLQIMLEPFLWKKHIATQDSDDHAHESVGEFFERHFGKEFVDYVIDPFVAGTSGGDPQSLSMRHAFPDLWNIENRFGSVIAGFFQSKLSSKKEKRGGSNKKPRVRGSFSFQGGMQTLVDTMCTQFGKDELKLQCKVLSLSHSPNENPSSENWSVSSMSNNNIQDQQYDAVIVTNLLPDDYNRPINNALNPCPYKSKTNTTNSTHVLLPLREKFSTAEFKTSLMQVLGYDCDDKFDTTHHCHFQLEFKARIDEITESMCKNIEKIFDNAFSRFRLELGLIQEGLKEEERQGEFASPEEVKYGVVGGGGWFKSAGGNHGSITDDGLVGGVHNKFERSRLGNDLDSVSCGSLGGDFKGGGANGSG</sequence>
<evidence type="ECO:0000256" key="6">
    <source>
        <dbReference type="ARBA" id="ARBA00022630"/>
    </source>
</evidence>
<evidence type="ECO:0000313" key="16">
    <source>
        <dbReference type="Proteomes" id="UP000596660"/>
    </source>
</evidence>
<organism evidence="15 16">
    <name type="scientific">Chenopodium quinoa</name>
    <name type="common">Quinoa</name>
    <dbReference type="NCBI Taxonomy" id="63459"/>
    <lineage>
        <taxon>Eukaryota</taxon>
        <taxon>Viridiplantae</taxon>
        <taxon>Streptophyta</taxon>
        <taxon>Embryophyta</taxon>
        <taxon>Tracheophyta</taxon>
        <taxon>Spermatophyta</taxon>
        <taxon>Magnoliopsida</taxon>
        <taxon>eudicotyledons</taxon>
        <taxon>Gunneridae</taxon>
        <taxon>Pentapetalae</taxon>
        <taxon>Caryophyllales</taxon>
        <taxon>Chenopodiaceae</taxon>
        <taxon>Chenopodioideae</taxon>
        <taxon>Atripliceae</taxon>
        <taxon>Chenopodium</taxon>
    </lineage>
</organism>
<evidence type="ECO:0000256" key="4">
    <source>
        <dbReference type="ARBA" id="ARBA00010551"/>
    </source>
</evidence>
<comment type="function">
    <text evidence="1 13">Catalyzes the 6-electron oxidation of protoporphyrinogen-IX to form protoporphyrin-IX.</text>
</comment>
<dbReference type="InterPro" id="IPR050464">
    <property type="entry name" value="Zeta_carotene_desat/Oxidored"/>
</dbReference>
<name>A0A803LSR2_CHEQI</name>
<dbReference type="PANTHER" id="PTHR42923">
    <property type="entry name" value="PROTOPORPHYRINOGEN OXIDASE"/>
    <property type="match status" value="1"/>
</dbReference>
<evidence type="ECO:0000256" key="13">
    <source>
        <dbReference type="RuleBase" id="RU367069"/>
    </source>
</evidence>
<dbReference type="InterPro" id="IPR002937">
    <property type="entry name" value="Amino_oxidase"/>
</dbReference>
<evidence type="ECO:0000256" key="3">
    <source>
        <dbReference type="ARBA" id="ARBA00005073"/>
    </source>
</evidence>
<dbReference type="GO" id="GO:0005739">
    <property type="term" value="C:mitochondrion"/>
    <property type="evidence" value="ECO:0007669"/>
    <property type="project" value="UniProtKB-SubCell"/>
</dbReference>
<dbReference type="GO" id="GO:0004729">
    <property type="term" value="F:oxygen-dependent protoporphyrinogen oxidase activity"/>
    <property type="evidence" value="ECO:0007669"/>
    <property type="project" value="UniProtKB-UniRule"/>
</dbReference>
<dbReference type="GO" id="GO:0009534">
    <property type="term" value="C:chloroplast thylakoid"/>
    <property type="evidence" value="ECO:0007669"/>
    <property type="project" value="TreeGrafter"/>
</dbReference>
<dbReference type="EC" id="1.3.3.4" evidence="5 13"/>